<name>A0ACD1HZW8_9EURO</name>
<accession>A0ACD1HZW8</accession>
<sequence>MYLCWRERTLIAGLLLAERPRSITGSEGIARCSLLAGVAILPDQRRGKMKRDRRVRGPGQLVFFQAPLIGHSPKYLEWRLASLASHQLNAGSSWTSCTGEARRRRNVSTADSRSVAVAPDSGKDRGPTTLPRRWGWNVQRGGMSTEQGAVETGTTRFFNSASQVKGSPIFMVAWGEMYMPWPSWRPSWPSHVQGRTPHVRLDYCISDHLIFRVPDTWYTGARRSRLINPWMGCLMSGGGFSSTARGVDDDLPIDRVQDPDPSITMVVRGTDGQCRAPCCRAGLASRWDFFFWGMDYSIGCVVHRNLKPARIQARVPCWWRGQEEEKAIDGPVSVVRAST</sequence>
<proteinExistence type="predicted"/>
<dbReference type="Proteomes" id="UP000249748">
    <property type="component" value="Unassembled WGS sequence"/>
</dbReference>
<gene>
    <name evidence="1" type="ORF">BO79DRAFT_241077</name>
</gene>
<keyword evidence="2" id="KW-1185">Reference proteome</keyword>
<reference evidence="1" key="1">
    <citation type="submission" date="2018-02" db="EMBL/GenBank/DDBJ databases">
        <title>The genomes of Aspergillus section Nigri reveals drivers in fungal speciation.</title>
        <authorList>
            <consortium name="DOE Joint Genome Institute"/>
            <person name="Vesth T.C."/>
            <person name="Nybo J."/>
            <person name="Theobald S."/>
            <person name="Brandl J."/>
            <person name="Frisvad J.C."/>
            <person name="Nielsen K.F."/>
            <person name="Lyhne E.K."/>
            <person name="Kogle M.E."/>
            <person name="Kuo A."/>
            <person name="Riley R."/>
            <person name="Clum A."/>
            <person name="Nolan M."/>
            <person name="Lipzen A."/>
            <person name="Salamov A."/>
            <person name="Henrissat B."/>
            <person name="Wiebenga A."/>
            <person name="De vries R.P."/>
            <person name="Grigoriev I.V."/>
            <person name="Mortensen U.H."/>
            <person name="Andersen M.R."/>
            <person name="Baker S.E."/>
        </authorList>
    </citation>
    <scope>NUCLEOTIDE SEQUENCE</scope>
    <source>
        <strain evidence="1">CBS 115574</strain>
    </source>
</reference>
<protein>
    <submittedName>
        <fullName evidence="1">Uncharacterized protein</fullName>
    </submittedName>
</protein>
<evidence type="ECO:0000313" key="2">
    <source>
        <dbReference type="Proteomes" id="UP000249748"/>
    </source>
</evidence>
<dbReference type="EMBL" id="KZ824587">
    <property type="protein sequence ID" value="RAK83551.1"/>
    <property type="molecule type" value="Genomic_DNA"/>
</dbReference>
<evidence type="ECO:0000313" key="1">
    <source>
        <dbReference type="EMBL" id="RAK83551.1"/>
    </source>
</evidence>
<organism evidence="1 2">
    <name type="scientific">Aspergillus costaricaensis CBS 115574</name>
    <dbReference type="NCBI Taxonomy" id="1448317"/>
    <lineage>
        <taxon>Eukaryota</taxon>
        <taxon>Fungi</taxon>
        <taxon>Dikarya</taxon>
        <taxon>Ascomycota</taxon>
        <taxon>Pezizomycotina</taxon>
        <taxon>Eurotiomycetes</taxon>
        <taxon>Eurotiomycetidae</taxon>
        <taxon>Eurotiales</taxon>
        <taxon>Aspergillaceae</taxon>
        <taxon>Aspergillus</taxon>
        <taxon>Aspergillus subgen. Circumdati</taxon>
    </lineage>
</organism>